<dbReference type="EMBL" id="AZFU01000025">
    <property type="protein sequence ID" value="KRM03918.1"/>
    <property type="molecule type" value="Genomic_DNA"/>
</dbReference>
<sequence length="194" mass="22507">MDKLEIVKQYLVKNDAVIFAKAVNINLLNQTDRLAYVMKNRSDNDKIKKIVRLHNLSFTEKQYYLSILGDAKVDFNIKKLQLLDDCNKTLFSLASLENEADSELVQNYLSGLLIYLARNYKINLASLVATNIYKKIGSISLLNNYTEFLFLNMREDGAIGVLNPLNKNQFSESEYQKWQYANTIFSYVYLKQVF</sequence>
<protein>
    <submittedName>
        <fullName evidence="1">Uncharacterized protein</fullName>
    </submittedName>
</protein>
<accession>A0A0R1VED9</accession>
<evidence type="ECO:0000313" key="2">
    <source>
        <dbReference type="Proteomes" id="UP000051307"/>
    </source>
</evidence>
<comment type="caution">
    <text evidence="1">The sequence shown here is derived from an EMBL/GenBank/DDBJ whole genome shotgun (WGS) entry which is preliminary data.</text>
</comment>
<proteinExistence type="predicted"/>
<dbReference type="RefSeq" id="WP_025015062.1">
    <property type="nucleotide sequence ID" value="NZ_AZFU01000025.1"/>
</dbReference>
<reference evidence="1 2" key="1">
    <citation type="journal article" date="2015" name="Genome Announc.">
        <title>Expanding the biotechnology potential of lactobacilli through comparative genomics of 213 strains and associated genera.</title>
        <authorList>
            <person name="Sun Z."/>
            <person name="Harris H.M."/>
            <person name="McCann A."/>
            <person name="Guo C."/>
            <person name="Argimon S."/>
            <person name="Zhang W."/>
            <person name="Yang X."/>
            <person name="Jeffery I.B."/>
            <person name="Cooney J.C."/>
            <person name="Kagawa T.F."/>
            <person name="Liu W."/>
            <person name="Song Y."/>
            <person name="Salvetti E."/>
            <person name="Wrobel A."/>
            <person name="Rasinkangas P."/>
            <person name="Parkhill J."/>
            <person name="Rea M.C."/>
            <person name="O'Sullivan O."/>
            <person name="Ritari J."/>
            <person name="Douillard F.P."/>
            <person name="Paul Ross R."/>
            <person name="Yang R."/>
            <person name="Briner A.E."/>
            <person name="Felis G.E."/>
            <person name="de Vos W.M."/>
            <person name="Barrangou R."/>
            <person name="Klaenhammer T.R."/>
            <person name="Caufield P.W."/>
            <person name="Cui Y."/>
            <person name="Zhang H."/>
            <person name="O'Toole P.W."/>
        </authorList>
    </citation>
    <scope>NUCLEOTIDE SEQUENCE [LARGE SCALE GENOMIC DNA]</scope>
    <source>
        <strain evidence="1 2">DSM 16761</strain>
    </source>
</reference>
<name>A0A0R1VED9_9LACO</name>
<gene>
    <name evidence="1" type="ORF">FC59_GL001096</name>
</gene>
<evidence type="ECO:0000313" key="1">
    <source>
        <dbReference type="EMBL" id="KRM03918.1"/>
    </source>
</evidence>
<dbReference type="PATRIC" id="fig|1423767.3.peg.1134"/>
<organism evidence="1 2">
    <name type="scientific">Lactobacillus kitasatonis DSM 16761 = JCM 1039</name>
    <dbReference type="NCBI Taxonomy" id="1423767"/>
    <lineage>
        <taxon>Bacteria</taxon>
        <taxon>Bacillati</taxon>
        <taxon>Bacillota</taxon>
        <taxon>Bacilli</taxon>
        <taxon>Lactobacillales</taxon>
        <taxon>Lactobacillaceae</taxon>
        <taxon>Lactobacillus</taxon>
    </lineage>
</organism>
<dbReference type="Proteomes" id="UP000051307">
    <property type="component" value="Unassembled WGS sequence"/>
</dbReference>
<dbReference type="AlphaFoldDB" id="A0A0R1VED9"/>